<organism evidence="1 2">
    <name type="scientific">Eumeta variegata</name>
    <name type="common">Bagworm moth</name>
    <name type="synonym">Eumeta japonica</name>
    <dbReference type="NCBI Taxonomy" id="151549"/>
    <lineage>
        <taxon>Eukaryota</taxon>
        <taxon>Metazoa</taxon>
        <taxon>Ecdysozoa</taxon>
        <taxon>Arthropoda</taxon>
        <taxon>Hexapoda</taxon>
        <taxon>Insecta</taxon>
        <taxon>Pterygota</taxon>
        <taxon>Neoptera</taxon>
        <taxon>Endopterygota</taxon>
        <taxon>Lepidoptera</taxon>
        <taxon>Glossata</taxon>
        <taxon>Ditrysia</taxon>
        <taxon>Tineoidea</taxon>
        <taxon>Psychidae</taxon>
        <taxon>Oiketicinae</taxon>
        <taxon>Eumeta</taxon>
    </lineage>
</organism>
<evidence type="ECO:0000313" key="2">
    <source>
        <dbReference type="Proteomes" id="UP000299102"/>
    </source>
</evidence>
<keyword evidence="2" id="KW-1185">Reference proteome</keyword>
<dbReference type="Proteomes" id="UP000299102">
    <property type="component" value="Unassembled WGS sequence"/>
</dbReference>
<protein>
    <submittedName>
        <fullName evidence="1">Uncharacterized protein</fullName>
    </submittedName>
</protein>
<sequence>MVAQVTQHSLSLATKTACTTIVPPPAQLSTKETSVLPDYDASSVNNLGLRDDAANACYGSSDSVVVLQDDYLLLAELFASSLEFHTWKSEHESESSKHIKIFEPLVIQCLTVSIA</sequence>
<reference evidence="1 2" key="1">
    <citation type="journal article" date="2019" name="Commun. Biol.">
        <title>The bagworm genome reveals a unique fibroin gene that provides high tensile strength.</title>
        <authorList>
            <person name="Kono N."/>
            <person name="Nakamura H."/>
            <person name="Ohtoshi R."/>
            <person name="Tomita M."/>
            <person name="Numata K."/>
            <person name="Arakawa K."/>
        </authorList>
    </citation>
    <scope>NUCLEOTIDE SEQUENCE [LARGE SCALE GENOMIC DNA]</scope>
</reference>
<evidence type="ECO:0000313" key="1">
    <source>
        <dbReference type="EMBL" id="GBP16989.1"/>
    </source>
</evidence>
<accession>A0A4C1TSN9</accession>
<dbReference type="AlphaFoldDB" id="A0A4C1TSN9"/>
<proteinExistence type="predicted"/>
<dbReference type="EMBL" id="BGZK01006176">
    <property type="protein sequence ID" value="GBP16989.1"/>
    <property type="molecule type" value="Genomic_DNA"/>
</dbReference>
<name>A0A4C1TSN9_EUMVA</name>
<comment type="caution">
    <text evidence="1">The sequence shown here is derived from an EMBL/GenBank/DDBJ whole genome shotgun (WGS) entry which is preliminary data.</text>
</comment>
<gene>
    <name evidence="1" type="ORF">EVAR_70438_1</name>
</gene>